<organism evidence="3 4">
    <name type="scientific">Micromonospora echinospora</name>
    <name type="common">Micromonospora purpurea</name>
    <dbReference type="NCBI Taxonomy" id="1877"/>
    <lineage>
        <taxon>Bacteria</taxon>
        <taxon>Bacillati</taxon>
        <taxon>Actinomycetota</taxon>
        <taxon>Actinomycetes</taxon>
        <taxon>Micromonosporales</taxon>
        <taxon>Micromonosporaceae</taxon>
        <taxon>Micromonospora</taxon>
    </lineage>
</organism>
<keyword evidence="4" id="KW-1185">Reference proteome</keyword>
<dbReference type="Proteomes" id="UP000618986">
    <property type="component" value="Unassembled WGS sequence"/>
</dbReference>
<accession>A0ABR6M5C7</accession>
<feature type="region of interest" description="Disordered" evidence="1">
    <location>
        <begin position="130"/>
        <end position="150"/>
    </location>
</feature>
<sequence length="150" mass="15632">MRSFPKPDARAKAVVASMATVAAVVALAVWRPPGILSVVLALVCVVLGMIAGVTITAARQPDGGGEHPPSSENWLPEAGYGVDADTLEAIDPRAVRNLRAPGGHPVDADTLQALDPRAVRGLRTQTAVDADTLETLDPRAVRQGRGVSDR</sequence>
<dbReference type="EMBL" id="JACHJC010000001">
    <property type="protein sequence ID" value="MBB5110299.1"/>
    <property type="molecule type" value="Genomic_DNA"/>
</dbReference>
<protein>
    <submittedName>
        <fullName evidence="3">Uncharacterized protein</fullName>
    </submittedName>
</protein>
<comment type="caution">
    <text evidence="3">The sequence shown here is derived from an EMBL/GenBank/DDBJ whole genome shotgun (WGS) entry which is preliminary data.</text>
</comment>
<gene>
    <name evidence="3" type="ORF">FHU28_000138</name>
</gene>
<evidence type="ECO:0000256" key="1">
    <source>
        <dbReference type="SAM" id="MobiDB-lite"/>
    </source>
</evidence>
<evidence type="ECO:0000313" key="3">
    <source>
        <dbReference type="EMBL" id="MBB5110299.1"/>
    </source>
</evidence>
<keyword evidence="2" id="KW-0812">Transmembrane</keyword>
<keyword evidence="2" id="KW-0472">Membrane</keyword>
<name>A0ABR6M5C7_MICEC</name>
<feature type="region of interest" description="Disordered" evidence="1">
    <location>
        <begin position="58"/>
        <end position="78"/>
    </location>
</feature>
<keyword evidence="2" id="KW-1133">Transmembrane helix</keyword>
<feature type="transmembrane region" description="Helical" evidence="2">
    <location>
        <begin position="12"/>
        <end position="30"/>
    </location>
</feature>
<dbReference type="RefSeq" id="WP_184679841.1">
    <property type="nucleotide sequence ID" value="NZ_JACHJC010000001.1"/>
</dbReference>
<evidence type="ECO:0000256" key="2">
    <source>
        <dbReference type="SAM" id="Phobius"/>
    </source>
</evidence>
<evidence type="ECO:0000313" key="4">
    <source>
        <dbReference type="Proteomes" id="UP000618986"/>
    </source>
</evidence>
<proteinExistence type="predicted"/>
<dbReference type="GeneID" id="300290741"/>
<reference evidence="3 4" key="1">
    <citation type="submission" date="2020-08" db="EMBL/GenBank/DDBJ databases">
        <title>Sequencing the genomes of 1000 actinobacteria strains.</title>
        <authorList>
            <person name="Klenk H.-P."/>
        </authorList>
    </citation>
    <scope>NUCLEOTIDE SEQUENCE [LARGE SCALE GENOMIC DNA]</scope>
    <source>
        <strain evidence="3 4">DSM 43036</strain>
    </source>
</reference>
<feature type="transmembrane region" description="Helical" evidence="2">
    <location>
        <begin position="36"/>
        <end position="58"/>
    </location>
</feature>